<dbReference type="GO" id="GO:0046656">
    <property type="term" value="P:folic acid biosynthetic process"/>
    <property type="evidence" value="ECO:0007669"/>
    <property type="project" value="UniProtKB-KW"/>
</dbReference>
<dbReference type="PANTHER" id="PTHR20941:SF1">
    <property type="entry name" value="FOLIC ACID SYNTHESIS PROTEIN FOL1"/>
    <property type="match status" value="1"/>
</dbReference>
<comment type="caution">
    <text evidence="13">The sequence shown here is derived from an EMBL/GenBank/DDBJ whole genome shotgun (WGS) entry which is preliminary data.</text>
</comment>
<keyword evidence="7 13" id="KW-0808">Transferase</keyword>
<evidence type="ECO:0000256" key="6">
    <source>
        <dbReference type="ARBA" id="ARBA00016919"/>
    </source>
</evidence>
<reference evidence="13 14" key="1">
    <citation type="submission" date="2019-10" db="EMBL/GenBank/DDBJ databases">
        <title>Actinomadura rubteroloni sp. nov. and Actinomadura macrotermitis sp. nov., isolated from the gut of fungus growing-termite Macrotermes natalensis.</title>
        <authorList>
            <person name="Benndorf R."/>
            <person name="Martin K."/>
            <person name="Kuefner M."/>
            <person name="De Beer W."/>
            <person name="Kaster A.-K."/>
            <person name="Vollmers J."/>
            <person name="Poulsen M."/>
            <person name="Beemelmanns C."/>
        </authorList>
    </citation>
    <scope>NUCLEOTIDE SEQUENCE [LARGE SCALE GENOMIC DNA]</scope>
    <source>
        <strain evidence="13 14">RB68</strain>
    </source>
</reference>
<comment type="similarity">
    <text evidence="4">Belongs to the DHPS family.</text>
</comment>
<dbReference type="InterPro" id="IPR000489">
    <property type="entry name" value="Pterin-binding_dom"/>
</dbReference>
<keyword evidence="9" id="KW-0460">Magnesium</keyword>
<dbReference type="CDD" id="cd00739">
    <property type="entry name" value="DHPS"/>
    <property type="match status" value="1"/>
</dbReference>
<dbReference type="Proteomes" id="UP000487268">
    <property type="component" value="Unassembled WGS sequence"/>
</dbReference>
<dbReference type="SUPFAM" id="SSF51717">
    <property type="entry name" value="Dihydropteroate synthetase-like"/>
    <property type="match status" value="1"/>
</dbReference>
<evidence type="ECO:0000256" key="7">
    <source>
        <dbReference type="ARBA" id="ARBA00022679"/>
    </source>
</evidence>
<dbReference type="GO" id="GO:0046654">
    <property type="term" value="P:tetrahydrofolate biosynthetic process"/>
    <property type="evidence" value="ECO:0007669"/>
    <property type="project" value="TreeGrafter"/>
</dbReference>
<dbReference type="GO" id="GO:0004156">
    <property type="term" value="F:dihydropteroate synthase activity"/>
    <property type="evidence" value="ECO:0007669"/>
    <property type="project" value="UniProtKB-EC"/>
</dbReference>
<evidence type="ECO:0000313" key="13">
    <source>
        <dbReference type="EMBL" id="MQY05937.1"/>
    </source>
</evidence>
<comment type="cofactor">
    <cofactor evidence="2">
        <name>Mg(2+)</name>
        <dbReference type="ChEBI" id="CHEBI:18420"/>
    </cofactor>
</comment>
<evidence type="ECO:0000259" key="12">
    <source>
        <dbReference type="PROSITE" id="PS50972"/>
    </source>
</evidence>
<evidence type="ECO:0000256" key="9">
    <source>
        <dbReference type="ARBA" id="ARBA00022842"/>
    </source>
</evidence>
<evidence type="ECO:0000256" key="1">
    <source>
        <dbReference type="ARBA" id="ARBA00000012"/>
    </source>
</evidence>
<evidence type="ECO:0000256" key="3">
    <source>
        <dbReference type="ARBA" id="ARBA00004763"/>
    </source>
</evidence>
<dbReference type="InterPro" id="IPR011005">
    <property type="entry name" value="Dihydropteroate_synth-like_sf"/>
</dbReference>
<dbReference type="GO" id="GO:0046872">
    <property type="term" value="F:metal ion binding"/>
    <property type="evidence" value="ECO:0007669"/>
    <property type="project" value="UniProtKB-KW"/>
</dbReference>
<evidence type="ECO:0000256" key="11">
    <source>
        <dbReference type="ARBA" id="ARBA00030193"/>
    </source>
</evidence>
<gene>
    <name evidence="13" type="primary">folP1</name>
    <name evidence="13" type="ORF">ACRB68_40170</name>
</gene>
<dbReference type="PROSITE" id="PS00793">
    <property type="entry name" value="DHPS_2"/>
    <property type="match status" value="1"/>
</dbReference>
<dbReference type="AlphaFoldDB" id="A0A7K0BXL8"/>
<comment type="pathway">
    <text evidence="3">Cofactor biosynthesis; tetrahydrofolate biosynthesis; 7,8-dihydrofolate from 2-amino-4-hydroxy-6-hydroxymethyl-7,8-dihydropteridine diphosphate and 4-aminobenzoate: step 1/2.</text>
</comment>
<dbReference type="OrthoDB" id="9811744at2"/>
<evidence type="ECO:0000256" key="10">
    <source>
        <dbReference type="ARBA" id="ARBA00022909"/>
    </source>
</evidence>
<protein>
    <recommendedName>
        <fullName evidence="6">Dihydropteroate synthase</fullName>
        <ecNumber evidence="5">2.5.1.15</ecNumber>
    </recommendedName>
    <alternativeName>
        <fullName evidence="11">Dihydropteroate pyrophosphorylase</fullName>
    </alternativeName>
</protein>
<dbReference type="InterPro" id="IPR006390">
    <property type="entry name" value="DHP_synth_dom"/>
</dbReference>
<keyword evidence="10" id="KW-0289">Folate biosynthesis</keyword>
<evidence type="ECO:0000313" key="14">
    <source>
        <dbReference type="Proteomes" id="UP000487268"/>
    </source>
</evidence>
<dbReference type="EC" id="2.5.1.15" evidence="5"/>
<feature type="domain" description="Pterin-binding" evidence="12">
    <location>
        <begin position="1"/>
        <end position="258"/>
    </location>
</feature>
<dbReference type="Pfam" id="PF00809">
    <property type="entry name" value="Pterin_bind"/>
    <property type="match status" value="1"/>
</dbReference>
<dbReference type="InterPro" id="IPR045031">
    <property type="entry name" value="DHP_synth-like"/>
</dbReference>
<keyword evidence="8" id="KW-0479">Metal-binding</keyword>
<keyword evidence="14" id="KW-1185">Reference proteome</keyword>
<dbReference type="PANTHER" id="PTHR20941">
    <property type="entry name" value="FOLATE SYNTHESIS PROTEINS"/>
    <property type="match status" value="1"/>
</dbReference>
<dbReference type="EMBL" id="WEGH01000002">
    <property type="protein sequence ID" value="MQY05937.1"/>
    <property type="molecule type" value="Genomic_DNA"/>
</dbReference>
<name>A0A7K0BXL8_9ACTN</name>
<sequence length="268" mass="27517">MGVVNVTPDSFSDGGAWFDADKAVRHGLDLVAEGADIVDVGGESTRPGAQRVSESEELRRIVPVIGALAAEGVPVSVDTMRAEVAEAAVAAGARLVNDVSGGLADPAMARVVAAAGVPYVVMHWRGHSHDMQSRAVYADVVAEVRAELLGRVDAVLAAGVDPSMIVLDPGLGFAKSPEQGHNWALLAHLDALTGTGHPVLVGASRKRFLGRLLAGPDGTPRPFAGSDDATVAVTALAAAAGAWCVRVHRVRPNADAVRVARAVREGSG</sequence>
<dbReference type="Gene3D" id="3.20.20.20">
    <property type="entry name" value="Dihydropteroate synthase-like"/>
    <property type="match status" value="1"/>
</dbReference>
<dbReference type="NCBIfam" id="TIGR01496">
    <property type="entry name" value="DHPS"/>
    <property type="match status" value="1"/>
</dbReference>
<accession>A0A7K0BXL8</accession>
<comment type="catalytic activity">
    <reaction evidence="1">
        <text>(7,8-dihydropterin-6-yl)methyl diphosphate + 4-aminobenzoate = 7,8-dihydropteroate + diphosphate</text>
        <dbReference type="Rhea" id="RHEA:19949"/>
        <dbReference type="ChEBI" id="CHEBI:17836"/>
        <dbReference type="ChEBI" id="CHEBI:17839"/>
        <dbReference type="ChEBI" id="CHEBI:33019"/>
        <dbReference type="ChEBI" id="CHEBI:72950"/>
        <dbReference type="EC" id="2.5.1.15"/>
    </reaction>
</comment>
<dbReference type="FunFam" id="3.20.20.20:FF:000006">
    <property type="entry name" value="Dihydropteroate synthase"/>
    <property type="match status" value="1"/>
</dbReference>
<dbReference type="PROSITE" id="PS50972">
    <property type="entry name" value="PTERIN_BINDING"/>
    <property type="match status" value="1"/>
</dbReference>
<organism evidence="13 14">
    <name type="scientific">Actinomadura macrotermitis</name>
    <dbReference type="NCBI Taxonomy" id="2585200"/>
    <lineage>
        <taxon>Bacteria</taxon>
        <taxon>Bacillati</taxon>
        <taxon>Actinomycetota</taxon>
        <taxon>Actinomycetes</taxon>
        <taxon>Streptosporangiales</taxon>
        <taxon>Thermomonosporaceae</taxon>
        <taxon>Actinomadura</taxon>
    </lineage>
</organism>
<evidence type="ECO:0000256" key="2">
    <source>
        <dbReference type="ARBA" id="ARBA00001946"/>
    </source>
</evidence>
<evidence type="ECO:0000256" key="5">
    <source>
        <dbReference type="ARBA" id="ARBA00012458"/>
    </source>
</evidence>
<evidence type="ECO:0000256" key="8">
    <source>
        <dbReference type="ARBA" id="ARBA00022723"/>
    </source>
</evidence>
<evidence type="ECO:0000256" key="4">
    <source>
        <dbReference type="ARBA" id="ARBA00009503"/>
    </source>
</evidence>
<proteinExistence type="inferred from homology"/>
<dbReference type="GO" id="GO:0005829">
    <property type="term" value="C:cytosol"/>
    <property type="evidence" value="ECO:0007669"/>
    <property type="project" value="TreeGrafter"/>
</dbReference>